<evidence type="ECO:0000256" key="5">
    <source>
        <dbReference type="SAM" id="MobiDB-lite"/>
    </source>
</evidence>
<dbReference type="Gene3D" id="3.50.50.60">
    <property type="entry name" value="FAD/NAD(P)-binding domain"/>
    <property type="match status" value="2"/>
</dbReference>
<reference evidence="7 8" key="1">
    <citation type="journal article" date="2010" name="J. Bacteriol.">
        <title>Genome sequences of Pelagibaca bermudensis HTCC2601T and Maritimibacter alkaliphilus HTCC2654T, the type strains of two marine Roseobacter genera.</title>
        <authorList>
            <person name="Thrash J.C."/>
            <person name="Cho J.C."/>
            <person name="Ferriera S."/>
            <person name="Johnson J."/>
            <person name="Vergin K.L."/>
            <person name="Giovannoni S.J."/>
        </authorList>
    </citation>
    <scope>NUCLEOTIDE SEQUENCE [LARGE SCALE GENOMIC DNA]</scope>
    <source>
        <strain evidence="7 8">HTCC2654</strain>
    </source>
</reference>
<evidence type="ECO:0000256" key="1">
    <source>
        <dbReference type="ARBA" id="ARBA00001974"/>
    </source>
</evidence>
<dbReference type="EMBL" id="AAMT01000016">
    <property type="protein sequence ID" value="EAQ11373.1"/>
    <property type="molecule type" value="Genomic_DNA"/>
</dbReference>
<dbReference type="Pfam" id="PF00890">
    <property type="entry name" value="FAD_binding_2"/>
    <property type="match status" value="1"/>
</dbReference>
<feature type="domain" description="FAD-dependent oxidoreductase 2 FAD-binding" evidence="6">
    <location>
        <begin position="10"/>
        <end position="549"/>
    </location>
</feature>
<dbReference type="AlphaFoldDB" id="A3VK68"/>
<dbReference type="InterPro" id="IPR003953">
    <property type="entry name" value="FAD-dep_OxRdtase_2_FAD-bd"/>
</dbReference>
<dbReference type="GO" id="GO:0008202">
    <property type="term" value="P:steroid metabolic process"/>
    <property type="evidence" value="ECO:0007669"/>
    <property type="project" value="UniProtKB-ARBA"/>
</dbReference>
<feature type="compositionally biased region" description="Basic and acidic residues" evidence="5">
    <location>
        <begin position="462"/>
        <end position="481"/>
    </location>
</feature>
<accession>A3VK68</accession>
<evidence type="ECO:0000256" key="3">
    <source>
        <dbReference type="ARBA" id="ARBA00022827"/>
    </source>
</evidence>
<dbReference type="InterPro" id="IPR027477">
    <property type="entry name" value="Succ_DH/fumarate_Rdtase_cat_sf"/>
</dbReference>
<organism evidence="7 8">
    <name type="scientific">Maritimibacter alkaliphilus HTCC2654</name>
    <dbReference type="NCBI Taxonomy" id="314271"/>
    <lineage>
        <taxon>Bacteria</taxon>
        <taxon>Pseudomonadati</taxon>
        <taxon>Pseudomonadota</taxon>
        <taxon>Alphaproteobacteria</taxon>
        <taxon>Rhodobacterales</taxon>
        <taxon>Roseobacteraceae</taxon>
        <taxon>Maritimibacter</taxon>
    </lineage>
</organism>
<keyword evidence="3" id="KW-0274">FAD</keyword>
<evidence type="ECO:0000313" key="8">
    <source>
        <dbReference type="Proteomes" id="UP000002931"/>
    </source>
</evidence>
<evidence type="ECO:0000313" key="7">
    <source>
        <dbReference type="EMBL" id="EAQ11373.1"/>
    </source>
</evidence>
<keyword evidence="4 7" id="KW-0560">Oxidoreductase</keyword>
<comment type="cofactor">
    <cofactor evidence="1">
        <name>FAD</name>
        <dbReference type="ChEBI" id="CHEBI:57692"/>
    </cofactor>
</comment>
<dbReference type="GO" id="GO:0047571">
    <property type="term" value="F:3-oxosteroid 1-dehydrogenase activity"/>
    <property type="evidence" value="ECO:0007669"/>
    <property type="project" value="UniProtKB-EC"/>
</dbReference>
<keyword evidence="2" id="KW-0285">Flavoprotein</keyword>
<evidence type="ECO:0000256" key="2">
    <source>
        <dbReference type="ARBA" id="ARBA00022630"/>
    </source>
</evidence>
<dbReference type="PANTHER" id="PTHR43400:SF10">
    <property type="entry name" value="3-OXOSTEROID 1-DEHYDROGENASE"/>
    <property type="match status" value="1"/>
</dbReference>
<dbReference type="EC" id="1.3.99.4" evidence="7"/>
<comment type="caution">
    <text evidence="7">The sequence shown here is derived from an EMBL/GenBank/DDBJ whole genome shotgun (WGS) entry which is preliminary data.</text>
</comment>
<dbReference type="InterPro" id="IPR036188">
    <property type="entry name" value="FAD/NAD-bd_sf"/>
</dbReference>
<sequence length="585" mass="63244">MDKKTDRTVDVLVIGSGGAGLTAAATARKAGLDVLVAEKEPVFGGTTATSGGVIWIPMNRHAAPFGKTIGVTDSLEDARTYLHIEAGQYVDEPRIDAYLEHGPTMVAFMEDNTEVKFHSMEFPDYHPDEDGASSIRSLGSVEYDARKMGPLMKTLKGELPQTLFLGLALGSSLEMKTFMKAGRSPKAMAFVAKRMIRHFRDLALHGSTQSIVRGRALIARLARTLTDDGVPFWLESPATSLIEENGKVVGARLNTPDGEVEVRARHGVVLAGGGYPRDRERRREHHPGVTATMDPVLPVPMGNTGDGSRMAEAVGARFNGNLSSAAAWMPTSQLPGATDYTGVWPHLVDRTKPGFIMVTPDGRRFANESQNYRDLVIEMIDAFEERGTDTAWLIADHRAVKRWGIGFVRPFPIPRGRYIKNGYLKRGKTLDELASICGIEAEELKATVARFNGFAKAGRDDEYQRGATPYDKHHGDDEHKPNPALGALETGPYYAVRIYPGEITSYKGLATDKYARVLGHDDQPIGGLYAVGNDQANVFGGAYPGAGGTIGPGMVFAWIAARHIAESAGKTLPGIAPEASVEAAE</sequence>
<name>A3VK68_9RHOB</name>
<evidence type="ECO:0000256" key="4">
    <source>
        <dbReference type="ARBA" id="ARBA00023002"/>
    </source>
</evidence>
<dbReference type="InterPro" id="IPR050315">
    <property type="entry name" value="FAD-oxidoreductase_2"/>
</dbReference>
<protein>
    <submittedName>
        <fullName evidence="7">Putative 3-oxosteroid 1-dehydrogenase</fullName>
        <ecNumber evidence="7">1.3.99.4</ecNumber>
    </submittedName>
</protein>
<evidence type="ECO:0000259" key="6">
    <source>
        <dbReference type="Pfam" id="PF00890"/>
    </source>
</evidence>
<dbReference type="SUPFAM" id="SSF56425">
    <property type="entry name" value="Succinate dehydrogenase/fumarate reductase flavoprotein, catalytic domain"/>
    <property type="match status" value="1"/>
</dbReference>
<proteinExistence type="predicted"/>
<gene>
    <name evidence="7" type="ORF">RB2654_23463</name>
</gene>
<dbReference type="OrthoDB" id="3178130at2"/>
<dbReference type="STRING" id="314271.RB2654_23463"/>
<dbReference type="PANTHER" id="PTHR43400">
    <property type="entry name" value="FUMARATE REDUCTASE"/>
    <property type="match status" value="1"/>
</dbReference>
<dbReference type="SUPFAM" id="SSF51905">
    <property type="entry name" value="FAD/NAD(P)-binding domain"/>
    <property type="match status" value="1"/>
</dbReference>
<dbReference type="Proteomes" id="UP000002931">
    <property type="component" value="Unassembled WGS sequence"/>
</dbReference>
<dbReference type="PRINTS" id="PR00411">
    <property type="entry name" value="PNDRDTASEI"/>
</dbReference>
<feature type="region of interest" description="Disordered" evidence="5">
    <location>
        <begin position="462"/>
        <end position="484"/>
    </location>
</feature>
<keyword evidence="8" id="KW-1185">Reference proteome</keyword>
<dbReference type="HOGENOM" id="CLU_011398_4_2_5"/>
<dbReference type="RefSeq" id="WP_008327604.1">
    <property type="nucleotide sequence ID" value="NZ_AAMT01000016.1"/>
</dbReference>